<feature type="region of interest" description="Disordered" evidence="1">
    <location>
        <begin position="1"/>
        <end position="39"/>
    </location>
</feature>
<evidence type="ECO:0000256" key="1">
    <source>
        <dbReference type="SAM" id="MobiDB-lite"/>
    </source>
</evidence>
<name>A0A838CUV7_9BACI</name>
<dbReference type="Proteomes" id="UP000571017">
    <property type="component" value="Unassembled WGS sequence"/>
</dbReference>
<dbReference type="RefSeq" id="WP_181472545.1">
    <property type="nucleotide sequence ID" value="NZ_JACEFG010000002.1"/>
</dbReference>
<accession>A0A838CUV7</accession>
<protein>
    <submittedName>
        <fullName evidence="2">Accessory Sec system S-layer assembly protein</fullName>
    </submittedName>
</protein>
<dbReference type="InterPro" id="IPR030910">
    <property type="entry name" value="SLAP_dom"/>
</dbReference>
<dbReference type="EMBL" id="JACEFG010000002">
    <property type="protein sequence ID" value="MBA2175545.1"/>
    <property type="molecule type" value="Genomic_DNA"/>
</dbReference>
<dbReference type="NCBIfam" id="TIGR04399">
    <property type="entry name" value="acc_Sec_SLAP"/>
    <property type="match status" value="1"/>
</dbReference>
<reference evidence="2 3" key="1">
    <citation type="journal article" date="2004" name="Extremophiles">
        <title>Halobacillus locisalis sp. nov., a halophilic bacterium isolated from a marine solar saltern of the Yellow Sea in Korea.</title>
        <authorList>
            <person name="Yoon J.H."/>
            <person name="Kang K.H."/>
            <person name="Oh T.K."/>
            <person name="Park Y.H."/>
        </authorList>
    </citation>
    <scope>NUCLEOTIDE SEQUENCE [LARGE SCALE GENOMIC DNA]</scope>
    <source>
        <strain evidence="2 3">KCTC 3788</strain>
    </source>
</reference>
<proteinExistence type="predicted"/>
<organism evidence="2 3">
    <name type="scientific">Halobacillus locisalis</name>
    <dbReference type="NCBI Taxonomy" id="220753"/>
    <lineage>
        <taxon>Bacteria</taxon>
        <taxon>Bacillati</taxon>
        <taxon>Bacillota</taxon>
        <taxon>Bacilli</taxon>
        <taxon>Bacillales</taxon>
        <taxon>Bacillaceae</taxon>
        <taxon>Halobacillus</taxon>
    </lineage>
</organism>
<dbReference type="InterPro" id="IPR030911">
    <property type="entry name" value="Sec_acc_SLAP"/>
</dbReference>
<gene>
    <name evidence="2" type="ORF">H0266_11635</name>
</gene>
<comment type="caution">
    <text evidence="2">The sequence shown here is derived from an EMBL/GenBank/DDBJ whole genome shotgun (WGS) entry which is preliminary data.</text>
</comment>
<dbReference type="NCBIfam" id="TIGR04398">
    <property type="entry name" value="SLAP_DUP"/>
    <property type="match status" value="2"/>
</dbReference>
<keyword evidence="3" id="KW-1185">Reference proteome</keyword>
<sequence>MFNLFKKKKTEETESTNSDGSTVSASELFEGEQQAQSDELVETELSMHPNWRLSEEETYVYQFMNNDNPPLKPGQISLAGYEMKILDPEVAVGAFVRNSLDKKISFQKTNLLLVSEDGQKLARKEFDLSDLGELPAQSSRPSAFIFNKNDLLVPIEEIPTEGWKLAFELRKTPRKHALDLAESWQKSMAESDITKLEQFVENLNAPKAGEVNFLGVKLIESDEGNLHVTMLIRNGSEKNLNLQQLPLQIEDANGDIVARGGFKLEDFEVKANTSKPWTFIFPKDMVLKEDYDLSRWKAYPIQNQ</sequence>
<evidence type="ECO:0000313" key="2">
    <source>
        <dbReference type="EMBL" id="MBA2175545.1"/>
    </source>
</evidence>
<dbReference type="AlphaFoldDB" id="A0A838CUV7"/>
<evidence type="ECO:0000313" key="3">
    <source>
        <dbReference type="Proteomes" id="UP000571017"/>
    </source>
</evidence>